<dbReference type="AlphaFoldDB" id="A0A0V0H8V3"/>
<reference evidence="2" key="1">
    <citation type="submission" date="2015-12" db="EMBL/GenBank/DDBJ databases">
        <title>Gene expression during late stages of embryo sac development: a critical building block for successful pollen-pistil interactions.</title>
        <authorList>
            <person name="Liu Y."/>
            <person name="Joly V."/>
            <person name="Sabar M."/>
            <person name="Matton D.P."/>
        </authorList>
    </citation>
    <scope>NUCLEOTIDE SEQUENCE</scope>
</reference>
<protein>
    <submittedName>
        <fullName evidence="2">Putative ovule protein</fullName>
    </submittedName>
</protein>
<dbReference type="EMBL" id="GEDG01023539">
    <property type="protein sequence ID" value="JAP16664.1"/>
    <property type="molecule type" value="Transcribed_RNA"/>
</dbReference>
<keyword evidence="1" id="KW-1133">Transmembrane helix</keyword>
<evidence type="ECO:0000256" key="1">
    <source>
        <dbReference type="SAM" id="Phobius"/>
    </source>
</evidence>
<name>A0A0V0H8V3_SOLCH</name>
<keyword evidence="1" id="KW-0812">Transmembrane</keyword>
<keyword evidence="1" id="KW-0472">Membrane</keyword>
<feature type="transmembrane region" description="Helical" evidence="1">
    <location>
        <begin position="22"/>
        <end position="46"/>
    </location>
</feature>
<proteinExistence type="predicted"/>
<accession>A0A0V0H8V3</accession>
<evidence type="ECO:0000313" key="2">
    <source>
        <dbReference type="EMBL" id="JAP16664.1"/>
    </source>
</evidence>
<organism evidence="2">
    <name type="scientific">Solanum chacoense</name>
    <name type="common">Chaco potato</name>
    <dbReference type="NCBI Taxonomy" id="4108"/>
    <lineage>
        <taxon>Eukaryota</taxon>
        <taxon>Viridiplantae</taxon>
        <taxon>Streptophyta</taxon>
        <taxon>Embryophyta</taxon>
        <taxon>Tracheophyta</taxon>
        <taxon>Spermatophyta</taxon>
        <taxon>Magnoliopsida</taxon>
        <taxon>eudicotyledons</taxon>
        <taxon>Gunneridae</taxon>
        <taxon>Pentapetalae</taxon>
        <taxon>asterids</taxon>
        <taxon>lamiids</taxon>
        <taxon>Solanales</taxon>
        <taxon>Solanaceae</taxon>
        <taxon>Solanoideae</taxon>
        <taxon>Solaneae</taxon>
        <taxon>Solanum</taxon>
    </lineage>
</organism>
<sequence>MFLWCFDYCMILLLFWLLSSRLLHYFLVSFYILLIASFFIPGFVALEPRVFLNQSLYLHEVVVRSAYILSSRDLTCGISPSMLLLLLTCRLSPLYLSNALTLL</sequence>